<dbReference type="PANTHER" id="PTHR30413">
    <property type="entry name" value="INNER MEMBRANE TRANSPORT PERMEASE"/>
    <property type="match status" value="1"/>
</dbReference>
<comment type="subcellular location">
    <subcellularLocation>
        <location evidence="11">Cell inner membrane</location>
        <topology evidence="11">Multi-pass membrane protein</topology>
    </subcellularLocation>
    <subcellularLocation>
        <location evidence="1">Cell membrane</location>
        <topology evidence="1">Multi-pass membrane protein</topology>
    </subcellularLocation>
</comment>
<evidence type="ECO:0000313" key="14">
    <source>
        <dbReference type="EMBL" id="BAU04104.1"/>
    </source>
</evidence>
<reference evidence="14" key="2">
    <citation type="journal article" date="2016" name="J. Clin. Microbiol.">
        <title>Rapid and Accurate Determination of Lipopolysaccharide O-Antigen Types in Klebsiella pneumoniae with a Novel PCR-Based O-Genotyping Method.</title>
        <authorList>
            <person name="Fang C.T."/>
            <person name="Shih Y.J."/>
            <person name="Cheong C.M."/>
            <person name="Yi W.C."/>
        </authorList>
    </citation>
    <scope>NUCLEOTIDE SEQUENCE</scope>
    <source>
        <strain evidence="13">Mich. 61</strain>
        <strain evidence="14">Mich.61</strain>
    </source>
</reference>
<evidence type="ECO:0000256" key="1">
    <source>
        <dbReference type="ARBA" id="ARBA00004651"/>
    </source>
</evidence>
<dbReference type="EMBL" id="LC101971">
    <property type="protein sequence ID" value="BAU04104.1"/>
    <property type="molecule type" value="Genomic_DNA"/>
</dbReference>
<feature type="transmembrane region" description="Helical" evidence="11">
    <location>
        <begin position="72"/>
        <end position="90"/>
    </location>
</feature>
<evidence type="ECO:0000256" key="9">
    <source>
        <dbReference type="ARBA" id="ARBA00023047"/>
    </source>
</evidence>
<dbReference type="GO" id="GO:0140359">
    <property type="term" value="F:ABC-type transporter activity"/>
    <property type="evidence" value="ECO:0007669"/>
    <property type="project" value="InterPro"/>
</dbReference>
<evidence type="ECO:0000256" key="11">
    <source>
        <dbReference type="RuleBase" id="RU361157"/>
    </source>
</evidence>
<evidence type="ECO:0000256" key="3">
    <source>
        <dbReference type="ARBA" id="ARBA00022448"/>
    </source>
</evidence>
<comment type="similarity">
    <text evidence="2 11">Belongs to the ABC-2 integral membrane protein family.</text>
</comment>
<protein>
    <recommendedName>
        <fullName evidence="11">Transport permease protein</fullName>
    </recommendedName>
</protein>
<keyword evidence="3 11" id="KW-0813">Transport</keyword>
<dbReference type="InterPro" id="IPR013525">
    <property type="entry name" value="ABC2_TM"/>
</dbReference>
<keyword evidence="6 11" id="KW-0812">Transmembrane</keyword>
<feature type="domain" description="ABC transmembrane type-2" evidence="12">
    <location>
        <begin position="36"/>
        <end position="262"/>
    </location>
</feature>
<dbReference type="PIRSF" id="PIRSF006648">
    <property type="entry name" value="DrrB"/>
    <property type="match status" value="1"/>
</dbReference>
<evidence type="ECO:0000256" key="7">
    <source>
        <dbReference type="ARBA" id="ARBA00022903"/>
    </source>
</evidence>
<feature type="transmembrane region" description="Helical" evidence="11">
    <location>
        <begin position="110"/>
        <end position="143"/>
    </location>
</feature>
<evidence type="ECO:0000256" key="6">
    <source>
        <dbReference type="ARBA" id="ARBA00022692"/>
    </source>
</evidence>
<dbReference type="PATRIC" id="fig|573.1372.peg.5695"/>
<feature type="transmembrane region" description="Helical" evidence="11">
    <location>
        <begin position="35"/>
        <end position="60"/>
    </location>
</feature>
<evidence type="ECO:0000259" key="12">
    <source>
        <dbReference type="PROSITE" id="PS51012"/>
    </source>
</evidence>
<keyword evidence="7" id="KW-0972">Capsule biogenesis/degradation</keyword>
<evidence type="ECO:0000256" key="4">
    <source>
        <dbReference type="ARBA" id="ARBA00022475"/>
    </source>
</evidence>
<dbReference type="PROSITE" id="PS51012">
    <property type="entry name" value="ABC_TM2"/>
    <property type="match status" value="1"/>
</dbReference>
<evidence type="ECO:0000256" key="2">
    <source>
        <dbReference type="ARBA" id="ARBA00007783"/>
    </source>
</evidence>
<keyword evidence="8 11" id="KW-1133">Transmembrane helix</keyword>
<keyword evidence="5" id="KW-0762">Sugar transport</keyword>
<evidence type="ECO:0000313" key="13">
    <source>
        <dbReference type="EMBL" id="ALX35080.1"/>
    </source>
</evidence>
<feature type="transmembrane region" description="Helical" evidence="11">
    <location>
        <begin position="185"/>
        <end position="210"/>
    </location>
</feature>
<dbReference type="InterPro" id="IPR000412">
    <property type="entry name" value="ABC_2_transport"/>
</dbReference>
<keyword evidence="10 11" id="KW-0472">Membrane</keyword>
<dbReference type="Pfam" id="PF01061">
    <property type="entry name" value="ABC2_membrane"/>
    <property type="match status" value="1"/>
</dbReference>
<dbReference type="EMBL" id="KU310493">
    <property type="protein sequence ID" value="ALX35080.1"/>
    <property type="molecule type" value="Genomic_DNA"/>
</dbReference>
<dbReference type="PRINTS" id="PR00164">
    <property type="entry name" value="ABC2TRNSPORT"/>
</dbReference>
<gene>
    <name evidence="14" type="primary">wzm</name>
</gene>
<dbReference type="GO" id="GO:0015774">
    <property type="term" value="P:polysaccharide transport"/>
    <property type="evidence" value="ECO:0007669"/>
    <property type="project" value="UniProtKB-KW"/>
</dbReference>
<reference evidence="13" key="1">
    <citation type="submission" date="2015-12" db="EMBL/GenBank/DDBJ databases">
        <authorList>
            <person name="Shamseldin A."/>
            <person name="Moawad H."/>
            <person name="Abd El-Rahim W.M."/>
            <person name="Sadowsky M.J."/>
        </authorList>
    </citation>
    <scope>NUCLEOTIDE SEQUENCE</scope>
    <source>
        <strain evidence="13">Mich. 61</strain>
    </source>
</reference>
<feature type="transmembrane region" description="Helical" evidence="11">
    <location>
        <begin position="149"/>
        <end position="173"/>
    </location>
</feature>
<dbReference type="PANTHER" id="PTHR30413:SF10">
    <property type="entry name" value="CAPSULE POLYSACCHARIDE EXPORT INNER-MEMBRANE PROTEIN CTRC"/>
    <property type="match status" value="1"/>
</dbReference>
<organism evidence="14">
    <name type="scientific">Klebsiella pneumoniae</name>
    <dbReference type="NCBI Taxonomy" id="573"/>
    <lineage>
        <taxon>Bacteria</taxon>
        <taxon>Pseudomonadati</taxon>
        <taxon>Pseudomonadota</taxon>
        <taxon>Gammaproteobacteria</taxon>
        <taxon>Enterobacterales</taxon>
        <taxon>Enterobacteriaceae</taxon>
        <taxon>Klebsiella/Raoultella group</taxon>
        <taxon>Klebsiella</taxon>
        <taxon>Klebsiella pneumoniae complex</taxon>
    </lineage>
</organism>
<accession>A0A0S3TG68</accession>
<dbReference type="AlphaFoldDB" id="A0A0S3TG68"/>
<evidence type="ECO:0000256" key="10">
    <source>
        <dbReference type="ARBA" id="ARBA00023136"/>
    </source>
</evidence>
<keyword evidence="4 11" id="KW-1003">Cell membrane</keyword>
<keyword evidence="9" id="KW-0625">Polysaccharide transport</keyword>
<proteinExistence type="inferred from homology"/>
<name>A0A0S3TG68_KLEPN</name>
<dbReference type="RefSeq" id="WP_004189155.1">
    <property type="nucleotide sequence ID" value="NZ_AP024173.1"/>
</dbReference>
<dbReference type="GO" id="GO:0015920">
    <property type="term" value="P:lipopolysaccharide transport"/>
    <property type="evidence" value="ECO:0007669"/>
    <property type="project" value="TreeGrafter"/>
</dbReference>
<sequence length="270" mass="30403">MIGTLVNISKIIIQKRELIWQMSKRDVMGRYKGSFLGLAWSLFNPILMLTVYTFVFSVIFKSRWGSSPDTGHADFAIILFTGLIIFNLFAECINRSTSLITSNVNFVKKVVFPIEILPIVNLLAALFHASISLIVLFIAILVFKHQLHFTVLLLPVITIPLMLSILGLSWILASLGVFVRDMPQTISIIVTILMFLSPVFYPLSALPVVFQKIVMLNPLAFMIEEARKVVYWGIEPNWTMLAINMLIGLVICAAGFLFFQKTKKGFADVI</sequence>
<feature type="transmembrane region" description="Helical" evidence="11">
    <location>
        <begin position="238"/>
        <end position="259"/>
    </location>
</feature>
<dbReference type="GO" id="GO:0043190">
    <property type="term" value="C:ATP-binding cassette (ABC) transporter complex"/>
    <property type="evidence" value="ECO:0007669"/>
    <property type="project" value="InterPro"/>
</dbReference>
<evidence type="ECO:0000256" key="5">
    <source>
        <dbReference type="ARBA" id="ARBA00022597"/>
    </source>
</evidence>
<evidence type="ECO:0000256" key="8">
    <source>
        <dbReference type="ARBA" id="ARBA00022989"/>
    </source>
</evidence>
<dbReference type="InterPro" id="IPR047817">
    <property type="entry name" value="ABC2_TM_bact-type"/>
</dbReference>